<dbReference type="GeneID" id="96779744"/>
<dbReference type="PANTHER" id="PTHR48098:SF3">
    <property type="entry name" value="IRON(III) ENTEROBACTIN ESTERASE"/>
    <property type="match status" value="1"/>
</dbReference>
<dbReference type="AlphaFoldDB" id="A0A6I2UKY0"/>
<sequence length="246" mass="28897">MMNVEHIHHYSHHLGRDMNIRVYGHDGLPIVAFPCQDGNCYNYEGYGFLDNIADYIDGGAIQLYVVDTVDVESWSNVWGDKGWRAWRQEQYFHYIVEEVLPCIYSRNHSGKQPITFGCSLGATHAAIVFLRRPDLFGGCLALSGAYDAKYFFDGWMDEVLYRNSPVHFMENLPPDHWYVELYNQRKPIFCVGQGPWEDEGRRTTAILRDQFNAKGIGAWCDFWGYDVEHDWPWWKKQIRYFLPYLL</sequence>
<dbReference type="InterPro" id="IPR000801">
    <property type="entry name" value="Esterase-like"/>
</dbReference>
<dbReference type="RefSeq" id="WP_405732900.1">
    <property type="nucleotide sequence ID" value="NZ_JBGVGN010000074.1"/>
</dbReference>
<comment type="caution">
    <text evidence="1">The sequence shown here is derived from an EMBL/GenBank/DDBJ whole genome shotgun (WGS) entry which is preliminary data.</text>
</comment>
<dbReference type="SUPFAM" id="SSF53474">
    <property type="entry name" value="alpha/beta-Hydrolases"/>
    <property type="match status" value="1"/>
</dbReference>
<dbReference type="Gene3D" id="3.40.50.1820">
    <property type="entry name" value="alpha/beta hydrolase"/>
    <property type="match status" value="1"/>
</dbReference>
<dbReference type="InterPro" id="IPR029058">
    <property type="entry name" value="AB_hydrolase_fold"/>
</dbReference>
<evidence type="ECO:0000313" key="1">
    <source>
        <dbReference type="EMBL" id="MSU09791.1"/>
    </source>
</evidence>
<dbReference type="Pfam" id="PF00756">
    <property type="entry name" value="Esterase"/>
    <property type="match status" value="1"/>
</dbReference>
<dbReference type="InterPro" id="IPR050583">
    <property type="entry name" value="Mycobacterial_A85_antigen"/>
</dbReference>
<dbReference type="EMBL" id="VUNR01000034">
    <property type="protein sequence ID" value="MSU09791.1"/>
    <property type="molecule type" value="Genomic_DNA"/>
</dbReference>
<gene>
    <name evidence="1" type="ORF">FYJ84_12500</name>
</gene>
<proteinExistence type="predicted"/>
<organism evidence="1 2">
    <name type="scientific">Anaerovibrio slackiae</name>
    <dbReference type="NCBI Taxonomy" id="2652309"/>
    <lineage>
        <taxon>Bacteria</taxon>
        <taxon>Bacillati</taxon>
        <taxon>Bacillota</taxon>
        <taxon>Negativicutes</taxon>
        <taxon>Selenomonadales</taxon>
        <taxon>Selenomonadaceae</taxon>
        <taxon>Anaerovibrio</taxon>
    </lineage>
</organism>
<name>A0A6I2UKY0_9FIRM</name>
<dbReference type="PANTHER" id="PTHR48098">
    <property type="entry name" value="ENTEROCHELIN ESTERASE-RELATED"/>
    <property type="match status" value="1"/>
</dbReference>
<protein>
    <submittedName>
        <fullName evidence="1">Esterase</fullName>
    </submittedName>
</protein>
<keyword evidence="2" id="KW-1185">Reference proteome</keyword>
<evidence type="ECO:0000313" key="2">
    <source>
        <dbReference type="Proteomes" id="UP000433181"/>
    </source>
</evidence>
<reference evidence="1 2" key="1">
    <citation type="submission" date="2019-08" db="EMBL/GenBank/DDBJ databases">
        <title>In-depth cultivation of the pig gut microbiome towards novel bacterial diversity and tailored functional studies.</title>
        <authorList>
            <person name="Wylensek D."/>
            <person name="Hitch T.C.A."/>
            <person name="Clavel T."/>
        </authorList>
    </citation>
    <scope>NUCLEOTIDE SEQUENCE [LARGE SCALE GENOMIC DNA]</scope>
    <source>
        <strain evidence="1 2">WCA-693-APC-5D-A</strain>
    </source>
</reference>
<dbReference type="Proteomes" id="UP000433181">
    <property type="component" value="Unassembled WGS sequence"/>
</dbReference>
<accession>A0A6I2UKY0</accession>